<feature type="domain" description="Peptidase S8/S53" evidence="7">
    <location>
        <begin position="422"/>
        <end position="548"/>
    </location>
</feature>
<dbReference type="AlphaFoldDB" id="A0AAW4WBL0"/>
<dbReference type="CDD" id="cd07478">
    <property type="entry name" value="Peptidases_S8_CspA-like"/>
    <property type="match status" value="1"/>
</dbReference>
<name>A0AAW4WBL0_9FIRM</name>
<evidence type="ECO:0000256" key="6">
    <source>
        <dbReference type="PROSITE-ProRule" id="PRU01240"/>
    </source>
</evidence>
<accession>A0AAW4WBL0</accession>
<evidence type="ECO:0000256" key="4">
    <source>
        <dbReference type="ARBA" id="ARBA00022825"/>
    </source>
</evidence>
<dbReference type="RefSeq" id="WP_022242665.1">
    <property type="nucleotide sequence ID" value="NZ_JAJEQW010000007.1"/>
</dbReference>
<feature type="domain" description="Peptidase S8/S53" evidence="7">
    <location>
        <begin position="93"/>
        <end position="287"/>
    </location>
</feature>
<organism evidence="8 9">
    <name type="scientific">Roseburia amylophila</name>
    <dbReference type="NCBI Taxonomy" id="2981794"/>
    <lineage>
        <taxon>Bacteria</taxon>
        <taxon>Bacillati</taxon>
        <taxon>Bacillota</taxon>
        <taxon>Clostridia</taxon>
        <taxon>Lachnospirales</taxon>
        <taxon>Lachnospiraceae</taxon>
        <taxon>Roseburia</taxon>
    </lineage>
</organism>
<keyword evidence="3 6" id="KW-0378">Hydrolase</keyword>
<gene>
    <name evidence="8" type="ORF">LKD47_07610</name>
</gene>
<dbReference type="GO" id="GO:0004252">
    <property type="term" value="F:serine-type endopeptidase activity"/>
    <property type="evidence" value="ECO:0007669"/>
    <property type="project" value="UniProtKB-UniRule"/>
</dbReference>
<dbReference type="InterPro" id="IPR015500">
    <property type="entry name" value="Peptidase_S8_subtilisin-rel"/>
</dbReference>
<protein>
    <submittedName>
        <fullName evidence="8">S8 family peptidase</fullName>
    </submittedName>
</protein>
<dbReference type="InterPro" id="IPR023827">
    <property type="entry name" value="Peptidase_S8_Asp-AS"/>
</dbReference>
<comment type="caution">
    <text evidence="8">The sequence shown here is derived from an EMBL/GenBank/DDBJ whole genome shotgun (WGS) entry which is preliminary data.</text>
</comment>
<evidence type="ECO:0000259" key="7">
    <source>
        <dbReference type="Pfam" id="PF00082"/>
    </source>
</evidence>
<sequence length="562" mass="62444">MEDCKDAPYSEEYYDLLVSYLRLENEYLPEDCIQNIDKDFNVVYLQSAGLPKLDIDQYTYSAIPKCFTTLDEEALQAGGIIRVQSQPNLALRGQGVLIGFVDTGIDYQNEVFRNSDGSSRILRIWDQSIQSGDTPEGFLYGTEYTKEQIDMALLTDAPLRVVPHRDEEGHGTFMAGLAAGSEKLSEKFAGVAPYAQIAMVKLKPAKEYLRRFYYIPEGAKAYQENDIMAGVAYLTRLAERYRRPLVIYLGLGSNSGDHSGNSVISYYLNYVSLKRNTAVVVAAGNEATARHHYYGEVAFGQQSDVVEVNVEDPVEGFHIEMWAKAPELYSVQIISPTGERTAGVRVQQDGREVYRFVFENTQVTIDYRIVGTATGDQLIYIRFDQPTRGIWTIEVNGNYSIEGRYHMWLPITGLIAGDISFIRSNPDTTITMPGNAAAPMTAGGYNAGNGSIYLNSSRGYTASGQVKPDFAAPGVNVIGPVPGNRFEARSGTSIAAAITAGAAALYLEWAVERGYNTDITNAEIKNDFIRGAVRLESRVYPNREWGYGTLNLYQTFEQLRRT</sequence>
<dbReference type="Gene3D" id="2.60.120.1290">
    <property type="match status" value="1"/>
</dbReference>
<evidence type="ECO:0000256" key="5">
    <source>
        <dbReference type="PIRSR" id="PIRSR615500-1"/>
    </source>
</evidence>
<dbReference type="InterPro" id="IPR017310">
    <property type="entry name" value="Pept_S8A_subtilisin_clostridia"/>
</dbReference>
<dbReference type="SUPFAM" id="SSF52743">
    <property type="entry name" value="Subtilisin-like"/>
    <property type="match status" value="1"/>
</dbReference>
<proteinExistence type="inferred from homology"/>
<dbReference type="InterPro" id="IPR050131">
    <property type="entry name" value="Peptidase_S8_subtilisin-like"/>
</dbReference>
<feature type="active site" description="Charge relay system" evidence="5 6">
    <location>
        <position position="102"/>
    </location>
</feature>
<dbReference type="PROSITE" id="PS51892">
    <property type="entry name" value="SUBTILASE"/>
    <property type="match status" value="1"/>
</dbReference>
<dbReference type="PIRSF" id="PIRSF037894">
    <property type="entry name" value="Subtilisin_rel_CspABC"/>
    <property type="match status" value="1"/>
</dbReference>
<feature type="active site" description="Charge relay system" evidence="5 6">
    <location>
        <position position="170"/>
    </location>
</feature>
<keyword evidence="2 6" id="KW-0645">Protease</keyword>
<dbReference type="PANTHER" id="PTHR43806">
    <property type="entry name" value="PEPTIDASE S8"/>
    <property type="match status" value="1"/>
</dbReference>
<dbReference type="InterPro" id="IPR000209">
    <property type="entry name" value="Peptidase_S8/S53_dom"/>
</dbReference>
<dbReference type="Proteomes" id="UP001198893">
    <property type="component" value="Unassembled WGS sequence"/>
</dbReference>
<dbReference type="PANTHER" id="PTHR43806:SF11">
    <property type="entry name" value="CEREVISIN-RELATED"/>
    <property type="match status" value="1"/>
</dbReference>
<evidence type="ECO:0000256" key="3">
    <source>
        <dbReference type="ARBA" id="ARBA00022801"/>
    </source>
</evidence>
<evidence type="ECO:0000256" key="2">
    <source>
        <dbReference type="ARBA" id="ARBA00022670"/>
    </source>
</evidence>
<dbReference type="InterPro" id="IPR034045">
    <property type="entry name" value="Pep_S8_CspA-like"/>
</dbReference>
<feature type="active site" description="Charge relay system" evidence="5 6">
    <location>
        <position position="493"/>
    </location>
</feature>
<keyword evidence="4 6" id="KW-0720">Serine protease</keyword>
<dbReference type="PRINTS" id="PR00723">
    <property type="entry name" value="SUBTILISIN"/>
</dbReference>
<dbReference type="PROSITE" id="PS00136">
    <property type="entry name" value="SUBTILASE_ASP"/>
    <property type="match status" value="1"/>
</dbReference>
<evidence type="ECO:0000313" key="8">
    <source>
        <dbReference type="EMBL" id="MCC2242163.1"/>
    </source>
</evidence>
<dbReference type="EMBL" id="JAJEQW010000007">
    <property type="protein sequence ID" value="MCC2242163.1"/>
    <property type="molecule type" value="Genomic_DNA"/>
</dbReference>
<dbReference type="Gene3D" id="3.40.50.200">
    <property type="entry name" value="Peptidase S8/S53 domain"/>
    <property type="match status" value="1"/>
</dbReference>
<dbReference type="GO" id="GO:0006508">
    <property type="term" value="P:proteolysis"/>
    <property type="evidence" value="ECO:0007669"/>
    <property type="project" value="UniProtKB-KW"/>
</dbReference>
<reference evidence="8" key="1">
    <citation type="submission" date="2021-10" db="EMBL/GenBank/DDBJ databases">
        <title>Anaerobic single-cell dispensing facilitates the cultivation of human gut bacteria.</title>
        <authorList>
            <person name="Afrizal A."/>
        </authorList>
    </citation>
    <scope>NUCLEOTIDE SEQUENCE</scope>
    <source>
        <strain evidence="8">CLA-AA-H204</strain>
    </source>
</reference>
<evidence type="ECO:0000313" key="9">
    <source>
        <dbReference type="Proteomes" id="UP001198893"/>
    </source>
</evidence>
<evidence type="ECO:0000256" key="1">
    <source>
        <dbReference type="ARBA" id="ARBA00011073"/>
    </source>
</evidence>
<dbReference type="InterPro" id="IPR036852">
    <property type="entry name" value="Peptidase_S8/S53_dom_sf"/>
</dbReference>
<dbReference type="Pfam" id="PF00082">
    <property type="entry name" value="Peptidase_S8"/>
    <property type="match status" value="2"/>
</dbReference>
<comment type="similarity">
    <text evidence="1 6">Belongs to the peptidase S8 family.</text>
</comment>